<proteinExistence type="predicted"/>
<dbReference type="EMBL" id="CM051401">
    <property type="protein sequence ID" value="KAJ4712375.1"/>
    <property type="molecule type" value="Genomic_DNA"/>
</dbReference>
<sequence length="343" mass="39495">MVLVTHQLQGSYVAFPSRHLLWSKGLTLRRYVATVHMAGRTERCLSLKCNFCISVGTPRFSGVKVKPVKISAFKGSARNDESGGRASGSKIAKNSVKLSYIPKESEETVTESSKAHNVPLSYASETNETIAGSPAIHKLFKKWLTMLRTQTLSREADEILEEEQPLKEISETNIEIQNKGRGEILRTAWGQFWDLDATIKLPFLIFVPWFLAVNVIYGAEVSKELTPLWIFGPLIVALYVKMFRWLSALYVFSFKLTIKLIKNLPTYYAVALNYIKQGKLKEDVRARVWQPVVDIKNLDYKELSRRKLKEFQVWLMERYLDYVESIWPSYCRTIRFLKRANLI</sequence>
<evidence type="ECO:0000313" key="1">
    <source>
        <dbReference type="EMBL" id="KAJ4712375.1"/>
    </source>
</evidence>
<organism evidence="1 2">
    <name type="scientific">Melia azedarach</name>
    <name type="common">Chinaberry tree</name>
    <dbReference type="NCBI Taxonomy" id="155640"/>
    <lineage>
        <taxon>Eukaryota</taxon>
        <taxon>Viridiplantae</taxon>
        <taxon>Streptophyta</taxon>
        <taxon>Embryophyta</taxon>
        <taxon>Tracheophyta</taxon>
        <taxon>Spermatophyta</taxon>
        <taxon>Magnoliopsida</taxon>
        <taxon>eudicotyledons</taxon>
        <taxon>Gunneridae</taxon>
        <taxon>Pentapetalae</taxon>
        <taxon>rosids</taxon>
        <taxon>malvids</taxon>
        <taxon>Sapindales</taxon>
        <taxon>Meliaceae</taxon>
        <taxon>Melia</taxon>
    </lineage>
</organism>
<keyword evidence="2" id="KW-1185">Reference proteome</keyword>
<comment type="caution">
    <text evidence="1">The sequence shown here is derived from an EMBL/GenBank/DDBJ whole genome shotgun (WGS) entry which is preliminary data.</text>
</comment>
<gene>
    <name evidence="1" type="ORF">OWV82_014626</name>
</gene>
<reference evidence="1 2" key="1">
    <citation type="journal article" date="2023" name="Science">
        <title>Complex scaffold remodeling in plant triterpene biosynthesis.</title>
        <authorList>
            <person name="De La Pena R."/>
            <person name="Hodgson H."/>
            <person name="Liu J.C."/>
            <person name="Stephenson M.J."/>
            <person name="Martin A.C."/>
            <person name="Owen C."/>
            <person name="Harkess A."/>
            <person name="Leebens-Mack J."/>
            <person name="Jimenez L.E."/>
            <person name="Osbourn A."/>
            <person name="Sattely E.S."/>
        </authorList>
    </citation>
    <scope>NUCLEOTIDE SEQUENCE [LARGE SCALE GENOMIC DNA]</scope>
    <source>
        <strain evidence="2">cv. JPN11</strain>
        <tissue evidence="1">Leaf</tissue>
    </source>
</reference>
<protein>
    <submittedName>
        <fullName evidence="1">Uncharacterized protein</fullName>
    </submittedName>
</protein>
<name>A0ACC1XLW2_MELAZ</name>
<evidence type="ECO:0000313" key="2">
    <source>
        <dbReference type="Proteomes" id="UP001164539"/>
    </source>
</evidence>
<accession>A0ACC1XLW2</accession>
<dbReference type="Proteomes" id="UP001164539">
    <property type="component" value="Chromosome 8"/>
</dbReference>